<proteinExistence type="predicted"/>
<reference evidence="1 2" key="1">
    <citation type="submission" date="2024-09" db="EMBL/GenBank/DDBJ databases">
        <authorList>
            <person name="Sun Q."/>
            <person name="Mori K."/>
        </authorList>
    </citation>
    <scope>NUCLEOTIDE SEQUENCE [LARGE SCALE GENOMIC DNA]</scope>
    <source>
        <strain evidence="1 2">CCM 7415</strain>
    </source>
</reference>
<protein>
    <submittedName>
        <fullName evidence="1">Uncharacterized protein</fullName>
    </submittedName>
</protein>
<organism evidence="1 2">
    <name type="scientific">Kushneria aurantia</name>
    <dbReference type="NCBI Taxonomy" id="504092"/>
    <lineage>
        <taxon>Bacteria</taxon>
        <taxon>Pseudomonadati</taxon>
        <taxon>Pseudomonadota</taxon>
        <taxon>Gammaproteobacteria</taxon>
        <taxon>Oceanospirillales</taxon>
        <taxon>Halomonadaceae</taxon>
        <taxon>Kushneria</taxon>
    </lineage>
</organism>
<comment type="caution">
    <text evidence="1">The sequence shown here is derived from an EMBL/GenBank/DDBJ whole genome shotgun (WGS) entry which is preliminary data.</text>
</comment>
<dbReference type="RefSeq" id="WP_156826783.1">
    <property type="nucleotide sequence ID" value="NZ_JBHLVX010000040.1"/>
</dbReference>
<evidence type="ECO:0000313" key="1">
    <source>
        <dbReference type="EMBL" id="MFC0268304.1"/>
    </source>
</evidence>
<dbReference type="EMBL" id="JBHLVX010000040">
    <property type="protein sequence ID" value="MFC0268304.1"/>
    <property type="molecule type" value="Genomic_DNA"/>
</dbReference>
<gene>
    <name evidence="1" type="ORF">ACFFHW_09975</name>
</gene>
<sequence length="63" mass="7145">MPTSPIPLHFSCPACGWHKTTRPASDAVVHGVDYFRQCPHCSYHKLDSRRASLVEKLAVNIRR</sequence>
<evidence type="ECO:0000313" key="2">
    <source>
        <dbReference type="Proteomes" id="UP001589814"/>
    </source>
</evidence>
<keyword evidence="2" id="KW-1185">Reference proteome</keyword>
<accession>A0ABV6G3Z0</accession>
<dbReference type="Proteomes" id="UP001589814">
    <property type="component" value="Unassembled WGS sequence"/>
</dbReference>
<name>A0ABV6G3Z0_9GAMM</name>